<organism evidence="2 3">
    <name type="scientific">Corynebacterium endometrii</name>
    <dbReference type="NCBI Taxonomy" id="2488819"/>
    <lineage>
        <taxon>Bacteria</taxon>
        <taxon>Bacillati</taxon>
        <taxon>Actinomycetota</taxon>
        <taxon>Actinomycetes</taxon>
        <taxon>Mycobacteriales</taxon>
        <taxon>Corynebacteriaceae</taxon>
        <taxon>Corynebacterium</taxon>
    </lineage>
</organism>
<accession>A0A4P7QH13</accession>
<evidence type="ECO:0000313" key="3">
    <source>
        <dbReference type="Proteomes" id="UP000296352"/>
    </source>
</evidence>
<dbReference type="RefSeq" id="WP_246014243.1">
    <property type="nucleotide sequence ID" value="NZ_CP039247.1"/>
</dbReference>
<dbReference type="Proteomes" id="UP000296352">
    <property type="component" value="Chromosome"/>
</dbReference>
<dbReference type="AlphaFoldDB" id="A0A4P7QH13"/>
<evidence type="ECO:0000256" key="1">
    <source>
        <dbReference type="SAM" id="SignalP"/>
    </source>
</evidence>
<proteinExistence type="predicted"/>
<feature type="signal peptide" evidence="1">
    <location>
        <begin position="1"/>
        <end position="20"/>
    </location>
</feature>
<evidence type="ECO:0000313" key="2">
    <source>
        <dbReference type="EMBL" id="QCB28975.1"/>
    </source>
</evidence>
<feature type="chain" id="PRO_5039151565" description="Secreted protein" evidence="1">
    <location>
        <begin position="21"/>
        <end position="183"/>
    </location>
</feature>
<gene>
    <name evidence="2" type="ORF">CENDO_08525</name>
</gene>
<sequence length="183" mass="19375" precursor="true">MTVSRLFLTGSLLATAAALASCSVLDPGEAGLSPDEEIVVTSSEAPSYQSQETETKTLTEDLNQRIKDEGLGVEFQFQGVYADDIQGSVVTVAAKNVNDVPLPPEALGEPTLEIADGQGGWTAVDTVPYDAEINTTVNAPGLDKPLGAQATTNLQYRFNTTVGNLWSARFSLGNIVWEGNLNL</sequence>
<evidence type="ECO:0008006" key="4">
    <source>
        <dbReference type="Google" id="ProtNLM"/>
    </source>
</evidence>
<keyword evidence="1" id="KW-0732">Signal</keyword>
<reference evidence="2 3" key="1">
    <citation type="submission" date="2019-04" db="EMBL/GenBank/DDBJ databases">
        <title>Corynebacterium endometrii sp. nov., isolated from the uterus of a cow with endometritis.</title>
        <authorList>
            <person name="Ballas P."/>
            <person name="Ruckert C."/>
            <person name="Wagener K."/>
            <person name="Drillich M."/>
            <person name="Kaempfer P."/>
            <person name="Busse H.-J."/>
            <person name="Ehling-Schulz M."/>
        </authorList>
    </citation>
    <scope>NUCLEOTIDE SEQUENCE [LARGE SCALE GENOMIC DNA]</scope>
    <source>
        <strain evidence="2 3">LMM-1653</strain>
    </source>
</reference>
<keyword evidence="3" id="KW-1185">Reference proteome</keyword>
<protein>
    <recommendedName>
        <fullName evidence="4">Secreted protein</fullName>
    </recommendedName>
</protein>
<dbReference type="PROSITE" id="PS51257">
    <property type="entry name" value="PROKAR_LIPOPROTEIN"/>
    <property type="match status" value="1"/>
</dbReference>
<dbReference type="EMBL" id="CP039247">
    <property type="protein sequence ID" value="QCB28975.1"/>
    <property type="molecule type" value="Genomic_DNA"/>
</dbReference>
<name>A0A4P7QH13_9CORY</name>
<dbReference type="KEGG" id="cee:CENDO_08525"/>